<comment type="caution">
    <text evidence="3">The sequence shown here is derived from an EMBL/GenBank/DDBJ whole genome shotgun (WGS) entry which is preliminary data.</text>
</comment>
<dbReference type="RefSeq" id="WP_057181833.1">
    <property type="nucleotide sequence ID" value="NZ_BDQM01000051.1"/>
</dbReference>
<evidence type="ECO:0000313" key="3">
    <source>
        <dbReference type="EMBL" id="GAW97852.1"/>
    </source>
</evidence>
<feature type="transmembrane region" description="Helical" evidence="1">
    <location>
        <begin position="157"/>
        <end position="175"/>
    </location>
</feature>
<dbReference type="NCBIfam" id="TIGR02595">
    <property type="entry name" value="PEP_CTERM"/>
    <property type="match status" value="1"/>
</dbReference>
<accession>A0ABQ0MZX8</accession>
<protein>
    <recommendedName>
        <fullName evidence="5">PEP-CTERM protein-sorting domain-containing protein</fullName>
    </recommendedName>
</protein>
<gene>
    <name evidence="3" type="ORF">MTCD1_03500</name>
</gene>
<name>A0ABQ0MZX8_9GAMM</name>
<sequence>MLNKLVLRALFSVSLAFSFVGVTNAALITQDIISDTKGVIGSITINTWPAEDAGDGLSNVFVWEEFSIWGWDMQAPAIADGFQFFATFDSTDLTAGIQDLYFDLDDDYAAYPYAYSGSVGDIFNSGATGYVNVFDDNPSAPVLEGFYTDVYLGKATVVPTPATLVLFLTAIAGLASRRKKS</sequence>
<dbReference type="Proteomes" id="UP000197068">
    <property type="component" value="Unassembled WGS sequence"/>
</dbReference>
<feature type="chain" id="PRO_5046493901" description="PEP-CTERM protein-sorting domain-containing protein" evidence="2">
    <location>
        <begin position="26"/>
        <end position="181"/>
    </location>
</feature>
<feature type="signal peptide" evidence="2">
    <location>
        <begin position="1"/>
        <end position="25"/>
    </location>
</feature>
<evidence type="ECO:0000256" key="1">
    <source>
        <dbReference type="SAM" id="Phobius"/>
    </source>
</evidence>
<keyword evidence="1" id="KW-1133">Transmembrane helix</keyword>
<evidence type="ECO:0000313" key="4">
    <source>
        <dbReference type="Proteomes" id="UP000197068"/>
    </source>
</evidence>
<keyword evidence="4" id="KW-1185">Reference proteome</keyword>
<keyword evidence="1" id="KW-0472">Membrane</keyword>
<keyword evidence="1" id="KW-0812">Transmembrane</keyword>
<reference evidence="3 4" key="1">
    <citation type="submission" date="2017-06" db="EMBL/GenBank/DDBJ databases">
        <title>Whole Genome Sequences of Colwellia marinimaniae MTCD1.</title>
        <authorList>
            <person name="Kusumoto H."/>
            <person name="Inoue M."/>
            <person name="Tanikawa K."/>
            <person name="Maeji H."/>
            <person name="Cameron J.H."/>
            <person name="Bartlett D.H."/>
        </authorList>
    </citation>
    <scope>NUCLEOTIDE SEQUENCE [LARGE SCALE GENOMIC DNA]</scope>
    <source>
        <strain evidence="3 4">MTCD1</strain>
    </source>
</reference>
<proteinExistence type="predicted"/>
<dbReference type="InterPro" id="IPR013424">
    <property type="entry name" value="Ice-binding_C"/>
</dbReference>
<organism evidence="3 4">
    <name type="scientific">Colwellia marinimaniae</name>
    <dbReference type="NCBI Taxonomy" id="1513592"/>
    <lineage>
        <taxon>Bacteria</taxon>
        <taxon>Pseudomonadati</taxon>
        <taxon>Pseudomonadota</taxon>
        <taxon>Gammaproteobacteria</taxon>
        <taxon>Alteromonadales</taxon>
        <taxon>Colwelliaceae</taxon>
        <taxon>Colwellia</taxon>
    </lineage>
</organism>
<evidence type="ECO:0000256" key="2">
    <source>
        <dbReference type="SAM" id="SignalP"/>
    </source>
</evidence>
<keyword evidence="2" id="KW-0732">Signal</keyword>
<evidence type="ECO:0008006" key="5">
    <source>
        <dbReference type="Google" id="ProtNLM"/>
    </source>
</evidence>
<dbReference type="EMBL" id="BDQM01000051">
    <property type="protein sequence ID" value="GAW97852.1"/>
    <property type="molecule type" value="Genomic_DNA"/>
</dbReference>